<sequence length="209" mass="22154">MIEVRTPDPFRAWPVAECDAFGGLALSACVSPAEVGTVMATLADLHVPDCEELDADTIVRRLLEQDALIAPGGLELHDPSTGVTIVPGCCAGLEDWRAWSDALSGDDVWLGHDPAPSIAVNGDRMRVRQDGALGEGSDFVDVPVALFPALLEIVHHDLVGFLGRVGEWADGVTPSLSAALVRKVDEALSISEPLKTTSVRDYGLRPTPP</sequence>
<proteinExistence type="predicted"/>
<evidence type="ECO:0000313" key="1">
    <source>
        <dbReference type="EMBL" id="MFD1543356.1"/>
    </source>
</evidence>
<evidence type="ECO:0000313" key="2">
    <source>
        <dbReference type="Proteomes" id="UP001597097"/>
    </source>
</evidence>
<dbReference type="Proteomes" id="UP001597097">
    <property type="component" value="Unassembled WGS sequence"/>
</dbReference>
<dbReference type="EMBL" id="JBHUCM010000038">
    <property type="protein sequence ID" value="MFD1543356.1"/>
    <property type="molecule type" value="Genomic_DNA"/>
</dbReference>
<evidence type="ECO:0008006" key="3">
    <source>
        <dbReference type="Google" id="ProtNLM"/>
    </source>
</evidence>
<reference evidence="2" key="1">
    <citation type="journal article" date="2019" name="Int. J. Syst. Evol. Microbiol.">
        <title>The Global Catalogue of Microorganisms (GCM) 10K type strain sequencing project: providing services to taxonomists for standard genome sequencing and annotation.</title>
        <authorList>
            <consortium name="The Broad Institute Genomics Platform"/>
            <consortium name="The Broad Institute Genome Sequencing Center for Infectious Disease"/>
            <person name="Wu L."/>
            <person name="Ma J."/>
        </authorList>
    </citation>
    <scope>NUCLEOTIDE SEQUENCE [LARGE SCALE GENOMIC DNA]</scope>
    <source>
        <strain evidence="2">CGMCC 1.15399</strain>
    </source>
</reference>
<name>A0ABW4GM35_9ACTN</name>
<comment type="caution">
    <text evidence="1">The sequence shown here is derived from an EMBL/GenBank/DDBJ whole genome shotgun (WGS) entry which is preliminary data.</text>
</comment>
<dbReference type="RefSeq" id="WP_219529885.1">
    <property type="nucleotide sequence ID" value="NZ_JAHKRM010000007.1"/>
</dbReference>
<keyword evidence="2" id="KW-1185">Reference proteome</keyword>
<protein>
    <recommendedName>
        <fullName evidence="3">SUKH-4 immunity protein of toxin-antitoxin system</fullName>
    </recommendedName>
</protein>
<accession>A0ABW4GM35</accession>
<gene>
    <name evidence="1" type="ORF">ACFSJ0_40365</name>
</gene>
<organism evidence="1 2">
    <name type="scientific">Nonomuraea guangzhouensis</name>
    <dbReference type="NCBI Taxonomy" id="1291555"/>
    <lineage>
        <taxon>Bacteria</taxon>
        <taxon>Bacillati</taxon>
        <taxon>Actinomycetota</taxon>
        <taxon>Actinomycetes</taxon>
        <taxon>Streptosporangiales</taxon>
        <taxon>Streptosporangiaceae</taxon>
        <taxon>Nonomuraea</taxon>
    </lineage>
</organism>